<organism evidence="7 8">
    <name type="scientific">Paracidobacterium acidisoli</name>
    <dbReference type="NCBI Taxonomy" id="2303751"/>
    <lineage>
        <taxon>Bacteria</taxon>
        <taxon>Pseudomonadati</taxon>
        <taxon>Acidobacteriota</taxon>
        <taxon>Terriglobia</taxon>
        <taxon>Terriglobales</taxon>
        <taxon>Acidobacteriaceae</taxon>
        <taxon>Paracidobacterium</taxon>
    </lineage>
</organism>
<dbReference type="PANTHER" id="PTHR24422">
    <property type="entry name" value="CHEMOTAXIS PROTEIN METHYLTRANSFERASE"/>
    <property type="match status" value="1"/>
</dbReference>
<protein>
    <recommendedName>
        <fullName evidence="2">protein-glutamate O-methyltransferase</fullName>
        <ecNumber evidence="2">2.1.1.80</ecNumber>
    </recommendedName>
</protein>
<keyword evidence="5" id="KW-0949">S-adenosyl-L-methionine</keyword>
<dbReference type="InterPro" id="IPR036804">
    <property type="entry name" value="CheR_N_sf"/>
</dbReference>
<accession>A0A372IPW6</accession>
<evidence type="ECO:0000256" key="1">
    <source>
        <dbReference type="ARBA" id="ARBA00001541"/>
    </source>
</evidence>
<evidence type="ECO:0000256" key="5">
    <source>
        <dbReference type="ARBA" id="ARBA00022691"/>
    </source>
</evidence>
<name>A0A372IPW6_9BACT</name>
<dbReference type="GO" id="GO:0032259">
    <property type="term" value="P:methylation"/>
    <property type="evidence" value="ECO:0007669"/>
    <property type="project" value="UniProtKB-KW"/>
</dbReference>
<dbReference type="EC" id="2.1.1.80" evidence="2"/>
<keyword evidence="3 7" id="KW-0489">Methyltransferase</keyword>
<dbReference type="InterPro" id="IPR029063">
    <property type="entry name" value="SAM-dependent_MTases_sf"/>
</dbReference>
<evidence type="ECO:0000256" key="4">
    <source>
        <dbReference type="ARBA" id="ARBA00022679"/>
    </source>
</evidence>
<evidence type="ECO:0000256" key="2">
    <source>
        <dbReference type="ARBA" id="ARBA00012534"/>
    </source>
</evidence>
<dbReference type="AlphaFoldDB" id="A0A372IPW6"/>
<dbReference type="SUPFAM" id="SSF53335">
    <property type="entry name" value="S-adenosyl-L-methionine-dependent methyltransferases"/>
    <property type="match status" value="1"/>
</dbReference>
<comment type="catalytic activity">
    <reaction evidence="1">
        <text>L-glutamyl-[protein] + S-adenosyl-L-methionine = [protein]-L-glutamate 5-O-methyl ester + S-adenosyl-L-homocysteine</text>
        <dbReference type="Rhea" id="RHEA:24452"/>
        <dbReference type="Rhea" id="RHEA-COMP:10208"/>
        <dbReference type="Rhea" id="RHEA-COMP:10311"/>
        <dbReference type="ChEBI" id="CHEBI:29973"/>
        <dbReference type="ChEBI" id="CHEBI:57856"/>
        <dbReference type="ChEBI" id="CHEBI:59789"/>
        <dbReference type="ChEBI" id="CHEBI:82795"/>
        <dbReference type="EC" id="2.1.1.80"/>
    </reaction>
</comment>
<keyword evidence="4 7" id="KW-0808">Transferase</keyword>
<evidence type="ECO:0000313" key="8">
    <source>
        <dbReference type="Proteomes" id="UP000264702"/>
    </source>
</evidence>
<dbReference type="GO" id="GO:0008983">
    <property type="term" value="F:protein-glutamate O-methyltransferase activity"/>
    <property type="evidence" value="ECO:0007669"/>
    <property type="project" value="UniProtKB-EC"/>
</dbReference>
<dbReference type="EMBL" id="QVQT01000003">
    <property type="protein sequence ID" value="RFU17010.1"/>
    <property type="molecule type" value="Genomic_DNA"/>
</dbReference>
<dbReference type="SUPFAM" id="SSF47757">
    <property type="entry name" value="Chemotaxis receptor methyltransferase CheR, N-terminal domain"/>
    <property type="match status" value="1"/>
</dbReference>
<dbReference type="Pfam" id="PF01739">
    <property type="entry name" value="CheR"/>
    <property type="match status" value="1"/>
</dbReference>
<dbReference type="CDD" id="cd02440">
    <property type="entry name" value="AdoMet_MTases"/>
    <property type="match status" value="1"/>
</dbReference>
<comment type="caution">
    <text evidence="7">The sequence shown here is derived from an EMBL/GenBank/DDBJ whole genome shotgun (WGS) entry which is preliminary data.</text>
</comment>
<dbReference type="InterPro" id="IPR022642">
    <property type="entry name" value="CheR_C"/>
</dbReference>
<dbReference type="Gene3D" id="1.10.155.10">
    <property type="entry name" value="Chemotaxis receptor methyltransferase CheR, N-terminal domain"/>
    <property type="match status" value="1"/>
</dbReference>
<gene>
    <name evidence="7" type="ORF">D0Y96_09875</name>
</gene>
<dbReference type="PROSITE" id="PS50123">
    <property type="entry name" value="CHER"/>
    <property type="match status" value="1"/>
</dbReference>
<dbReference type="InterPro" id="IPR050903">
    <property type="entry name" value="Bact_Chemotaxis_MeTrfase"/>
</dbReference>
<dbReference type="Gene3D" id="3.40.50.150">
    <property type="entry name" value="Vaccinia Virus protein VP39"/>
    <property type="match status" value="1"/>
</dbReference>
<proteinExistence type="predicted"/>
<dbReference type="OrthoDB" id="9816309at2"/>
<dbReference type="SMART" id="SM00138">
    <property type="entry name" value="MeTrc"/>
    <property type="match status" value="1"/>
</dbReference>
<feature type="domain" description="CheR-type methyltransferase" evidence="6">
    <location>
        <begin position="1"/>
        <end position="249"/>
    </location>
</feature>
<evidence type="ECO:0000259" key="6">
    <source>
        <dbReference type="PROSITE" id="PS50123"/>
    </source>
</evidence>
<keyword evidence="8" id="KW-1185">Reference proteome</keyword>
<sequence length="275" mass="31565">MAMTATDFDFLRTVVSRNSGNQIDPSRDYLFESRLGGLLRAQGLTALDQLVAALKLEPDARLQRSVAEAMTINETSFFRDNSPFELLRTALLPALIERRRHIRSLRFWSAASSTGQEAWSLAMLLREHFPDLASWRIEILGTDLSAEMVERARAARYQRLEVNRGLPARFLLKYMVRIDDEWEVAPALRPLCRFEQRNLCRLPVLLDTFDGIFLRNVMLYFSAETRRHVLLEMHRALSPDGFLVLGSSEQPGMPQHWLPVLTEKTCYYRPLPAAG</sequence>
<dbReference type="PANTHER" id="PTHR24422:SF21">
    <property type="entry name" value="CHEMOTAXIS PROTEIN METHYLTRANSFERASE 1"/>
    <property type="match status" value="1"/>
</dbReference>
<dbReference type="RefSeq" id="WP_117299206.1">
    <property type="nucleotide sequence ID" value="NZ_QVQT02000003.1"/>
</dbReference>
<evidence type="ECO:0000313" key="7">
    <source>
        <dbReference type="EMBL" id="RFU17010.1"/>
    </source>
</evidence>
<dbReference type="Proteomes" id="UP000264702">
    <property type="component" value="Unassembled WGS sequence"/>
</dbReference>
<reference evidence="7 8" key="1">
    <citation type="submission" date="2018-08" db="EMBL/GenBank/DDBJ databases">
        <title>Acidipila sp. 4G-K13, an acidobacterium isolated from forest soil.</title>
        <authorList>
            <person name="Gao Z.-H."/>
            <person name="Qiu L.-H."/>
        </authorList>
    </citation>
    <scope>NUCLEOTIDE SEQUENCE [LARGE SCALE GENOMIC DNA]</scope>
    <source>
        <strain evidence="7 8">4G-K13</strain>
    </source>
</reference>
<dbReference type="InterPro" id="IPR000780">
    <property type="entry name" value="CheR_MeTrfase"/>
</dbReference>
<evidence type="ECO:0000256" key="3">
    <source>
        <dbReference type="ARBA" id="ARBA00022603"/>
    </source>
</evidence>
<dbReference type="PRINTS" id="PR00996">
    <property type="entry name" value="CHERMTFRASE"/>
</dbReference>